<keyword evidence="4" id="KW-1185">Reference proteome</keyword>
<dbReference type="Proteomes" id="UP001159363">
    <property type="component" value="Chromosome 7"/>
</dbReference>
<evidence type="ECO:0000259" key="2">
    <source>
        <dbReference type="Pfam" id="PF18701"/>
    </source>
</evidence>
<name>A0ABQ9H1L5_9NEOP</name>
<organism evidence="3 4">
    <name type="scientific">Dryococelus australis</name>
    <dbReference type="NCBI Taxonomy" id="614101"/>
    <lineage>
        <taxon>Eukaryota</taxon>
        <taxon>Metazoa</taxon>
        <taxon>Ecdysozoa</taxon>
        <taxon>Arthropoda</taxon>
        <taxon>Hexapoda</taxon>
        <taxon>Insecta</taxon>
        <taxon>Pterygota</taxon>
        <taxon>Neoptera</taxon>
        <taxon>Polyneoptera</taxon>
        <taxon>Phasmatodea</taxon>
        <taxon>Verophasmatodea</taxon>
        <taxon>Anareolatae</taxon>
        <taxon>Phasmatidae</taxon>
        <taxon>Eurycanthinae</taxon>
        <taxon>Dryococelus</taxon>
    </lineage>
</organism>
<feature type="region of interest" description="Disordered" evidence="1">
    <location>
        <begin position="19"/>
        <end position="39"/>
    </location>
</feature>
<evidence type="ECO:0000256" key="1">
    <source>
        <dbReference type="SAM" id="MobiDB-lite"/>
    </source>
</evidence>
<accession>A0ABQ9H1L5</accession>
<dbReference type="EMBL" id="JARBHB010000008">
    <property type="protein sequence ID" value="KAJ8878164.1"/>
    <property type="molecule type" value="Genomic_DNA"/>
</dbReference>
<gene>
    <name evidence="3" type="ORF">PR048_022631</name>
</gene>
<comment type="caution">
    <text evidence="3">The sequence shown here is derived from an EMBL/GenBank/DDBJ whole genome shotgun (WGS) entry which is preliminary data.</text>
</comment>
<feature type="domain" description="DUF5641" evidence="2">
    <location>
        <begin position="1"/>
        <end position="31"/>
    </location>
</feature>
<feature type="non-terminal residue" evidence="3">
    <location>
        <position position="62"/>
    </location>
</feature>
<dbReference type="Pfam" id="PF18701">
    <property type="entry name" value="DUF5641"/>
    <property type="match status" value="1"/>
</dbReference>
<reference evidence="3 4" key="1">
    <citation type="submission" date="2023-02" db="EMBL/GenBank/DDBJ databases">
        <title>LHISI_Scaffold_Assembly.</title>
        <authorList>
            <person name="Stuart O.P."/>
            <person name="Cleave R."/>
            <person name="Magrath M.J.L."/>
            <person name="Mikheyev A.S."/>
        </authorList>
    </citation>
    <scope>NUCLEOTIDE SEQUENCE [LARGE SCALE GENOMIC DNA]</scope>
    <source>
        <strain evidence="3">Daus_M_001</strain>
        <tissue evidence="3">Leg muscle</tissue>
    </source>
</reference>
<proteinExistence type="predicted"/>
<evidence type="ECO:0000313" key="3">
    <source>
        <dbReference type="EMBL" id="KAJ8878164.1"/>
    </source>
</evidence>
<protein>
    <recommendedName>
        <fullName evidence="2">DUF5641 domain-containing protein</fullName>
    </recommendedName>
</protein>
<evidence type="ECO:0000313" key="4">
    <source>
        <dbReference type="Proteomes" id="UP001159363"/>
    </source>
</evidence>
<dbReference type="InterPro" id="IPR040676">
    <property type="entry name" value="DUF5641"/>
</dbReference>
<sequence>MARVIKVFPGKDGKVRVAREKTTSGEMVRSASESSENPVAVPAPVRQKMVVNKSGRLVKLPS</sequence>